<feature type="repeat" description="TPR" evidence="1">
    <location>
        <begin position="75"/>
        <end position="108"/>
    </location>
</feature>
<evidence type="ECO:0000313" key="5">
    <source>
        <dbReference type="Proteomes" id="UP001186944"/>
    </source>
</evidence>
<keyword evidence="1" id="KW-0802">TPR repeat</keyword>
<protein>
    <recommendedName>
        <fullName evidence="3">CHAT domain-containing protein</fullName>
    </recommendedName>
</protein>
<feature type="repeat" description="TPR" evidence="1">
    <location>
        <begin position="41"/>
        <end position="74"/>
    </location>
</feature>
<dbReference type="Pfam" id="PF12770">
    <property type="entry name" value="CHAT"/>
    <property type="match status" value="2"/>
</dbReference>
<dbReference type="Pfam" id="PF13181">
    <property type="entry name" value="TPR_8"/>
    <property type="match status" value="1"/>
</dbReference>
<evidence type="ECO:0000313" key="4">
    <source>
        <dbReference type="EMBL" id="KAK3087168.1"/>
    </source>
</evidence>
<accession>A0AA88Y128</accession>
<dbReference type="PANTHER" id="PTHR10098">
    <property type="entry name" value="RAPSYN-RELATED"/>
    <property type="match status" value="1"/>
</dbReference>
<sequence>MTERTPHFSGPGGGLSHSFSMASLADGSEPPISEAEEINEMKSLREMGDRAMQIHDYQDAIRHYNEALEIDENSTDILRARAMAFIEMGEYRNAQKDAEYLVSLEPDNAQSYKIQGIALEKLEQYIKALDAYITALDLDPDNSDLITNHIAVLCAKFCDIPYSVLDRIKEMDPYKKLSEVGVNLFQAKKYDICIKVLETSQKFQTNQKGIVMRVLLTLANAHSVMKHNEEAINLYQECLGTAVATHEQVYQTKSLVNIATLYLEMGNTHQALVFYEKLLHLEGELREETGENGDLPDFWTKELQCGLRLNLSIAYKTIGSMMYAERYARQYVKLIEMFNLEGHIRSESYHNIGMLNEILGNFKEALNNYTMYLKVSKKNRDKKGVAQAYGCVGSIYAAFRNWKLSITYHEQSIAVAKTTEDSKLILIANEMLADTYMVKEEYGKAVDYYKAMLQACIRSDYRARSMAMCKLGNAYREMKDNQKSVAYYQQACNFAEDFDYLDILTMCQYSIGCIYQHSDNMMNLEQARKYFEKLVPFFESKIREHEDEDTYCPEEYYNQLEDCYDGMQSVLSKLGNKEECLEIAEAYRKRSLTQIPGYPSSFVYHGSQSERWNVDRMCRVVDQQNALVLYYSVVGTRALVWIISPGKGLMRFYAGKTPDGTPMSQMLQSYIAEMRSSPDWGNMQNNCENRSLPPKNLDLTYIRRKNLKLAKAENTNNNSVNEENDSLKSARKILFNLLLAPVEDILMKIELNSHVIIIPDKELTHCPFSALQDWNGRHLSDRFHVTILPSLLALEKVVNNELNQLKTHDDINFERSQSRRGGLEKVMAKVVMTNASSPSGESDDSYNDVDLRKVSNPRLMTSRQGRTSTNFTRGFFSPGENNMADELDQMISPMSNGIISPSKNIPPVKSYNTAALYRSIVGSPSPVEKMLHVHTYSTLTTRTSTGTDITSSTQCIPSYQQISSKEKCLVFGNPHFPKSLMLHGSEWKPNVNDMPSAKRELQSVASYLSTDVLSRQDATKDRFIEEAPKATVIHLATYGCWKEGLIACTPNSDSTTENLPLPSSYVITASDILSLKLTAQVVVLSMGYGPNRINEYIDNMYRLPSAFLEAGVQCVLTCMWPVPDLAVEKFYFHFYHKLQTGAMVTDAIRVGVRKVREDDRFKDPYFWSGWILVGKDIHVNVCQIRHSLLDQKLDNMEKAVEENSGKNFLNPKTSLTTVPSREENLESLQKILGQLLHHHTSQPSVVPSLIDLLDSSLKRLHTEENNRQTSILPMAIVQSRGGLNLLRHLGFHFQAKGAMVDSPYVVYPHWNNDDLLIPIFDALRAVLEVSLDGESTQSVYEMLPLSQDHISQAVDLLCITKHAADIQLKTTDLSVRPLWQNIKIRRMLTAVGFHQIGLLLNFNKTPEKKRLLNATLQLLLSVSAYKSQILLYRLDVNLLGKPSVSKASFHTDTGKLPTLAPIILPRNQLRMSTPWLSRAEKADEMDEKVQLARSKSDLDDKFKGHLDRAKTWHQVTVAAQANESLDKYGRPKSTPPKVKVIGGSTASRNRIPIKREPLLVIPEVDQRRDYANFVLQQRIENIDVRHKNEIMKLYLPYIQGAHN</sequence>
<dbReference type="Gene3D" id="1.25.40.10">
    <property type="entry name" value="Tetratricopeptide repeat domain"/>
    <property type="match status" value="3"/>
</dbReference>
<dbReference type="Pfam" id="PF13424">
    <property type="entry name" value="TPR_12"/>
    <property type="match status" value="1"/>
</dbReference>
<dbReference type="PANTHER" id="PTHR10098:SF108">
    <property type="entry name" value="TETRATRICOPEPTIDE REPEAT PROTEIN 28"/>
    <property type="match status" value="1"/>
</dbReference>
<evidence type="ECO:0000256" key="2">
    <source>
        <dbReference type="SAM" id="MobiDB-lite"/>
    </source>
</evidence>
<feature type="domain" description="CHAT" evidence="3">
    <location>
        <begin position="958"/>
        <end position="1175"/>
    </location>
</feature>
<evidence type="ECO:0000259" key="3">
    <source>
        <dbReference type="Pfam" id="PF12770"/>
    </source>
</evidence>
<proteinExistence type="predicted"/>
<dbReference type="Proteomes" id="UP001186944">
    <property type="component" value="Unassembled WGS sequence"/>
</dbReference>
<dbReference type="Pfam" id="PF13432">
    <property type="entry name" value="TPR_16"/>
    <property type="match status" value="1"/>
</dbReference>
<dbReference type="InterPro" id="IPR024983">
    <property type="entry name" value="CHAT_dom"/>
</dbReference>
<dbReference type="PROSITE" id="PS50005">
    <property type="entry name" value="TPR"/>
    <property type="match status" value="5"/>
</dbReference>
<feature type="repeat" description="TPR" evidence="1">
    <location>
        <begin position="252"/>
        <end position="285"/>
    </location>
</feature>
<dbReference type="SMART" id="SM00028">
    <property type="entry name" value="TPR"/>
    <property type="match status" value="9"/>
</dbReference>
<gene>
    <name evidence="4" type="ORF">FSP39_002523</name>
</gene>
<dbReference type="EMBL" id="VSWD01000011">
    <property type="protein sequence ID" value="KAK3087168.1"/>
    <property type="molecule type" value="Genomic_DNA"/>
</dbReference>
<reference evidence="4" key="1">
    <citation type="submission" date="2019-08" db="EMBL/GenBank/DDBJ databases">
        <title>The improved chromosome-level genome for the pearl oyster Pinctada fucata martensii using PacBio sequencing and Hi-C.</title>
        <authorList>
            <person name="Zheng Z."/>
        </authorList>
    </citation>
    <scope>NUCLEOTIDE SEQUENCE</scope>
    <source>
        <strain evidence="4">ZZ-2019</strain>
        <tissue evidence="4">Adductor muscle</tissue>
    </source>
</reference>
<name>A0AA88Y128_PINIB</name>
<feature type="region of interest" description="Disordered" evidence="2">
    <location>
        <begin position="1"/>
        <end position="32"/>
    </location>
</feature>
<feature type="repeat" description="TPR" evidence="1">
    <location>
        <begin position="346"/>
        <end position="379"/>
    </location>
</feature>
<keyword evidence="5" id="KW-1185">Reference proteome</keyword>
<feature type="repeat" description="TPR" evidence="1">
    <location>
        <begin position="109"/>
        <end position="142"/>
    </location>
</feature>
<evidence type="ECO:0000256" key="1">
    <source>
        <dbReference type="PROSITE-ProRule" id="PRU00339"/>
    </source>
</evidence>
<dbReference type="SUPFAM" id="SSF48452">
    <property type="entry name" value="TPR-like"/>
    <property type="match status" value="3"/>
</dbReference>
<comment type="caution">
    <text evidence="4">The sequence shown here is derived from an EMBL/GenBank/DDBJ whole genome shotgun (WGS) entry which is preliminary data.</text>
</comment>
<organism evidence="4 5">
    <name type="scientific">Pinctada imbricata</name>
    <name type="common">Atlantic pearl-oyster</name>
    <name type="synonym">Pinctada martensii</name>
    <dbReference type="NCBI Taxonomy" id="66713"/>
    <lineage>
        <taxon>Eukaryota</taxon>
        <taxon>Metazoa</taxon>
        <taxon>Spiralia</taxon>
        <taxon>Lophotrochozoa</taxon>
        <taxon>Mollusca</taxon>
        <taxon>Bivalvia</taxon>
        <taxon>Autobranchia</taxon>
        <taxon>Pteriomorphia</taxon>
        <taxon>Pterioida</taxon>
        <taxon>Pterioidea</taxon>
        <taxon>Pteriidae</taxon>
        <taxon>Pinctada</taxon>
    </lineage>
</organism>
<dbReference type="InterPro" id="IPR019734">
    <property type="entry name" value="TPR_rpt"/>
</dbReference>
<dbReference type="InterPro" id="IPR011990">
    <property type="entry name" value="TPR-like_helical_dom_sf"/>
</dbReference>
<feature type="domain" description="CHAT" evidence="3">
    <location>
        <begin position="734"/>
        <end position="803"/>
    </location>
</feature>